<keyword evidence="2" id="KW-1185">Reference proteome</keyword>
<evidence type="ECO:0000313" key="1">
    <source>
        <dbReference type="EMBL" id="TWI80381.1"/>
    </source>
</evidence>
<evidence type="ECO:0000313" key="2">
    <source>
        <dbReference type="Proteomes" id="UP000316167"/>
    </source>
</evidence>
<proteinExistence type="predicted"/>
<gene>
    <name evidence="1" type="ORF">IQ13_3058</name>
</gene>
<dbReference type="Proteomes" id="UP000316167">
    <property type="component" value="Unassembled WGS sequence"/>
</dbReference>
<dbReference type="Gene3D" id="3.90.1140.10">
    <property type="entry name" value="Cyclic phosphodiesterase"/>
    <property type="match status" value="1"/>
</dbReference>
<keyword evidence="1" id="KW-0436">Ligase</keyword>
<dbReference type="Pfam" id="PF13563">
    <property type="entry name" value="2_5_RNA_ligase2"/>
    <property type="match status" value="1"/>
</dbReference>
<dbReference type="EMBL" id="VLLE01000005">
    <property type="protein sequence ID" value="TWI80381.1"/>
    <property type="molecule type" value="Genomic_DNA"/>
</dbReference>
<name>A0A562SGE7_9BACT</name>
<sequence length="183" mass="20708">MFYIAVLCSPEIDSKIQAHKVWMRERFGCTVALKSAAHITLIPPFWLANGQEQLLIETLHTFVTSIQPFTVHLKHFGHFGNKVIFASVEENHLLGSLRKATEDHFIIPFHNSIQPDDRPFHPHVTIANRDIKPGDFNKAWAHFAKLHFDEAFTASKISLLKLSPGKWNMIADQPFSAGTASLN</sequence>
<protein>
    <submittedName>
        <fullName evidence="1">2'-5' RNA ligase</fullName>
    </submittedName>
</protein>
<dbReference type="SUPFAM" id="SSF55144">
    <property type="entry name" value="LigT-like"/>
    <property type="match status" value="1"/>
</dbReference>
<accession>A0A562SGE7</accession>
<comment type="caution">
    <text evidence="1">The sequence shown here is derived from an EMBL/GenBank/DDBJ whole genome shotgun (WGS) entry which is preliminary data.</text>
</comment>
<reference evidence="1 2" key="1">
    <citation type="journal article" date="2015" name="Stand. Genomic Sci.">
        <title>Genomic Encyclopedia of Bacterial and Archaeal Type Strains, Phase III: the genomes of soil and plant-associated and newly described type strains.</title>
        <authorList>
            <person name="Whitman W.B."/>
            <person name="Woyke T."/>
            <person name="Klenk H.P."/>
            <person name="Zhou Y."/>
            <person name="Lilburn T.G."/>
            <person name="Beck B.J."/>
            <person name="De Vos P."/>
            <person name="Vandamme P."/>
            <person name="Eisen J.A."/>
            <person name="Garrity G."/>
            <person name="Hugenholtz P."/>
            <person name="Kyrpides N.C."/>
        </authorList>
    </citation>
    <scope>NUCLEOTIDE SEQUENCE [LARGE SCALE GENOMIC DNA]</scope>
    <source>
        <strain evidence="1 2">CGMCC 1.7271</strain>
    </source>
</reference>
<organism evidence="1 2">
    <name type="scientific">Lacibacter cauensis</name>
    <dbReference type="NCBI Taxonomy" id="510947"/>
    <lineage>
        <taxon>Bacteria</taxon>
        <taxon>Pseudomonadati</taxon>
        <taxon>Bacteroidota</taxon>
        <taxon>Chitinophagia</taxon>
        <taxon>Chitinophagales</taxon>
        <taxon>Chitinophagaceae</taxon>
        <taxon>Lacibacter</taxon>
    </lineage>
</organism>
<dbReference type="AlphaFoldDB" id="A0A562SGE7"/>
<dbReference type="InterPro" id="IPR050580">
    <property type="entry name" value="2H_phosphoesterase_YjcG-like"/>
</dbReference>
<dbReference type="InterPro" id="IPR009097">
    <property type="entry name" value="Cyclic_Pdiesterase"/>
</dbReference>
<dbReference type="PANTHER" id="PTHR40037">
    <property type="entry name" value="PHOSPHOESTERASE YJCG-RELATED"/>
    <property type="match status" value="1"/>
</dbReference>
<dbReference type="PANTHER" id="PTHR40037:SF1">
    <property type="entry name" value="PHOSPHOESTERASE SAOUHSC_00951-RELATED"/>
    <property type="match status" value="1"/>
</dbReference>
<dbReference type="GO" id="GO:0016874">
    <property type="term" value="F:ligase activity"/>
    <property type="evidence" value="ECO:0007669"/>
    <property type="project" value="UniProtKB-KW"/>
</dbReference>